<feature type="compositionally biased region" description="Polar residues" evidence="1">
    <location>
        <begin position="1"/>
        <end position="11"/>
    </location>
</feature>
<keyword evidence="3" id="KW-1185">Reference proteome</keyword>
<protein>
    <submittedName>
        <fullName evidence="2">Uncharacterized protein</fullName>
    </submittedName>
</protein>
<evidence type="ECO:0000256" key="1">
    <source>
        <dbReference type="SAM" id="MobiDB-lite"/>
    </source>
</evidence>
<accession>A0A1I1VGP2</accession>
<organism evidence="2 3">
    <name type="scientific">Paracidovorax konjaci</name>
    <dbReference type="NCBI Taxonomy" id="32040"/>
    <lineage>
        <taxon>Bacteria</taxon>
        <taxon>Pseudomonadati</taxon>
        <taxon>Pseudomonadota</taxon>
        <taxon>Betaproteobacteria</taxon>
        <taxon>Burkholderiales</taxon>
        <taxon>Comamonadaceae</taxon>
        <taxon>Paracidovorax</taxon>
    </lineage>
</organism>
<dbReference type="EMBL" id="FOMQ01000006">
    <property type="protein sequence ID" value="SFD82177.1"/>
    <property type="molecule type" value="Genomic_DNA"/>
</dbReference>
<sequence length="153" mass="16630">MSLSSSLTIAQMNPDGSVPVPESPDAAANAAVEALRREEAVEALTERMQALQEVLDKPLSEILAERDRFKETAAAWDAFAAMWVLSQRAMRHVAMELAAAQGVAEETVVARALARANQVLNTEDEDLGGSIAPAQMAHIARHRPFLRKQFRPG</sequence>
<dbReference type="AlphaFoldDB" id="A0A1I1VGP2"/>
<dbReference type="OrthoDB" id="8820470at2"/>
<evidence type="ECO:0000313" key="2">
    <source>
        <dbReference type="EMBL" id="SFD82177.1"/>
    </source>
</evidence>
<dbReference type="RefSeq" id="WP_092952424.1">
    <property type="nucleotide sequence ID" value="NZ_FOMQ01000006.1"/>
</dbReference>
<dbReference type="Proteomes" id="UP000199517">
    <property type="component" value="Unassembled WGS sequence"/>
</dbReference>
<feature type="region of interest" description="Disordered" evidence="1">
    <location>
        <begin position="1"/>
        <end position="24"/>
    </location>
</feature>
<evidence type="ECO:0000313" key="3">
    <source>
        <dbReference type="Proteomes" id="UP000199517"/>
    </source>
</evidence>
<reference evidence="3" key="1">
    <citation type="submission" date="2016-10" db="EMBL/GenBank/DDBJ databases">
        <authorList>
            <person name="Varghese N."/>
            <person name="Submissions S."/>
        </authorList>
    </citation>
    <scope>NUCLEOTIDE SEQUENCE [LARGE SCALE GENOMIC DNA]</scope>
    <source>
        <strain evidence="3">DSM 7481</strain>
    </source>
</reference>
<proteinExistence type="predicted"/>
<name>A0A1I1VGP2_9BURK</name>
<gene>
    <name evidence="2" type="ORF">SAMN04489710_106308</name>
</gene>